<dbReference type="Proteomes" id="UP000798662">
    <property type="component" value="Chromosome 3"/>
</dbReference>
<organism evidence="1 2">
    <name type="scientific">Pyropia yezoensis</name>
    <name type="common">Susabi-nori</name>
    <name type="synonym">Porphyra yezoensis</name>
    <dbReference type="NCBI Taxonomy" id="2788"/>
    <lineage>
        <taxon>Eukaryota</taxon>
        <taxon>Rhodophyta</taxon>
        <taxon>Bangiophyceae</taxon>
        <taxon>Bangiales</taxon>
        <taxon>Bangiaceae</taxon>
        <taxon>Pyropia</taxon>
    </lineage>
</organism>
<evidence type="ECO:0000313" key="1">
    <source>
        <dbReference type="EMBL" id="KAK1870054.1"/>
    </source>
</evidence>
<evidence type="ECO:0000313" key="2">
    <source>
        <dbReference type="Proteomes" id="UP000798662"/>
    </source>
</evidence>
<proteinExistence type="predicted"/>
<reference evidence="1" key="1">
    <citation type="submission" date="2019-11" db="EMBL/GenBank/DDBJ databases">
        <title>Nori genome reveals adaptations in red seaweeds to the harsh intertidal environment.</title>
        <authorList>
            <person name="Wang D."/>
            <person name="Mao Y."/>
        </authorList>
    </citation>
    <scope>NUCLEOTIDE SEQUENCE</scope>
    <source>
        <tissue evidence="1">Gametophyte</tissue>
    </source>
</reference>
<name>A0ACC3CJR9_PYRYE</name>
<accession>A0ACC3CJR9</accession>
<dbReference type="EMBL" id="CM020620">
    <property type="protein sequence ID" value="KAK1870054.1"/>
    <property type="molecule type" value="Genomic_DNA"/>
</dbReference>
<protein>
    <submittedName>
        <fullName evidence="1">Uncharacterized protein</fullName>
    </submittedName>
</protein>
<gene>
    <name evidence="1" type="ORF">I4F81_012517</name>
</gene>
<comment type="caution">
    <text evidence="1">The sequence shown here is derived from an EMBL/GenBank/DDBJ whole genome shotgun (WGS) entry which is preliminary data.</text>
</comment>
<keyword evidence="2" id="KW-1185">Reference proteome</keyword>
<sequence length="96" mass="10619">MRRRCLAHPWGARRERCCREKDWEGTASRSCGWRFGHSRAGNGPWGAARRVGGVPNGTLSTAAPPPRQETAIMAAVAGVAGILERTTPTRRRRHRC</sequence>